<dbReference type="GO" id="GO:0006886">
    <property type="term" value="P:intracellular protein transport"/>
    <property type="evidence" value="ECO:0007669"/>
    <property type="project" value="InterPro"/>
</dbReference>
<dbReference type="SUPFAM" id="SSF48452">
    <property type="entry name" value="TPR-like"/>
    <property type="match status" value="1"/>
</dbReference>
<dbReference type="GeneID" id="30953525"/>
<evidence type="ECO:0000313" key="4">
    <source>
        <dbReference type="EMBL" id="KYN93488.1"/>
    </source>
</evidence>
<feature type="non-terminal residue" evidence="4">
    <location>
        <position position="85"/>
    </location>
</feature>
<proteinExistence type="inferred from homology"/>
<dbReference type="Proteomes" id="UP000076359">
    <property type="component" value="Unassembled WGS sequence"/>
</dbReference>
<dbReference type="AlphaFoldDB" id="A0A151L3E5"/>
<dbReference type="RefSeq" id="XP_019969833.1">
    <property type="nucleotide sequence ID" value="XM_020114165.1"/>
</dbReference>
<keyword evidence="2" id="KW-0813">Transport</keyword>
<dbReference type="GO" id="GO:0005483">
    <property type="term" value="F:soluble NSF attachment protein activity"/>
    <property type="evidence" value="ECO:0007669"/>
    <property type="project" value="TreeGrafter"/>
</dbReference>
<dbReference type="Gene3D" id="1.25.40.10">
    <property type="entry name" value="Tetratricopeptide repeat domain"/>
    <property type="match status" value="1"/>
</dbReference>
<dbReference type="GO" id="GO:0031201">
    <property type="term" value="C:SNARE complex"/>
    <property type="evidence" value="ECO:0007669"/>
    <property type="project" value="TreeGrafter"/>
</dbReference>
<dbReference type="PANTHER" id="PTHR13768">
    <property type="entry name" value="SOLUBLE NSF ATTACHMENT PROTEIN SNAP"/>
    <property type="match status" value="1"/>
</dbReference>
<gene>
    <name evidence="4" type="ORF">PRSY57_0006300B</name>
</gene>
<evidence type="ECO:0000313" key="5">
    <source>
        <dbReference type="Proteomes" id="UP000076359"/>
    </source>
</evidence>
<comment type="caution">
    <text evidence="4">The sequence shown here is derived from an EMBL/GenBank/DDBJ whole genome shotgun (WGS) entry which is preliminary data.</text>
</comment>
<evidence type="ECO:0000256" key="2">
    <source>
        <dbReference type="ARBA" id="ARBA00022448"/>
    </source>
</evidence>
<dbReference type="GO" id="GO:0019905">
    <property type="term" value="F:syntaxin binding"/>
    <property type="evidence" value="ECO:0007669"/>
    <property type="project" value="TreeGrafter"/>
</dbReference>
<dbReference type="KEGG" id="prei:PRSY57_0006300B"/>
<dbReference type="GO" id="GO:0005774">
    <property type="term" value="C:vacuolar membrane"/>
    <property type="evidence" value="ECO:0007669"/>
    <property type="project" value="TreeGrafter"/>
</dbReference>
<keyword evidence="3" id="KW-0653">Protein transport</keyword>
<dbReference type="InterPro" id="IPR000744">
    <property type="entry name" value="NSF_attach"/>
</dbReference>
<accession>A0A151L3E5</accession>
<dbReference type="Pfam" id="PF14938">
    <property type="entry name" value="SNAP"/>
    <property type="match status" value="1"/>
</dbReference>
<dbReference type="GO" id="GO:0035494">
    <property type="term" value="P:SNARE complex disassembly"/>
    <property type="evidence" value="ECO:0007669"/>
    <property type="project" value="TreeGrafter"/>
</dbReference>
<dbReference type="PANTHER" id="PTHR13768:SF8">
    <property type="entry name" value="ALPHA-SOLUBLE NSF ATTACHMENT PROTEIN"/>
    <property type="match status" value="1"/>
</dbReference>
<dbReference type="VEuPathDB" id="PlasmoDB:PRCDC_0508200"/>
<dbReference type="EMBL" id="LVLA01000100">
    <property type="protein sequence ID" value="KYN93488.1"/>
    <property type="molecule type" value="Genomic_DNA"/>
</dbReference>
<dbReference type="VEuPathDB" id="PlasmoDB:PRG01_0508100"/>
<evidence type="ECO:0000256" key="3">
    <source>
        <dbReference type="ARBA" id="ARBA00022927"/>
    </source>
</evidence>
<evidence type="ECO:0000256" key="1">
    <source>
        <dbReference type="ARBA" id="ARBA00010050"/>
    </source>
</evidence>
<reference evidence="4 5" key="1">
    <citation type="journal article" date="2016" name="Nat. Commun.">
        <title>Genomes of cryptic chimpanzee Plasmodium species reveal key evolutionary events leading to human malaria.</title>
        <authorList>
            <person name="Sundararaman S.A."/>
            <person name="Plenderleith L.J."/>
            <person name="Liu W."/>
            <person name="Loy D.E."/>
            <person name="Learn G.H."/>
            <person name="Li Y."/>
            <person name="Shaw K.S."/>
            <person name="Ayouba A."/>
            <person name="Peeters M."/>
            <person name="Speede S."/>
            <person name="Shaw G.M."/>
            <person name="Bushman F.D."/>
            <person name="Brisson D."/>
            <person name="Rayner J.C."/>
            <person name="Sharp P.M."/>
            <person name="Hahn B.H."/>
        </authorList>
    </citation>
    <scope>NUCLEOTIDE SEQUENCE [LARGE SCALE GENOMIC DNA]</scope>
    <source>
        <strain evidence="4 5">SY57</strain>
    </source>
</reference>
<protein>
    <submittedName>
        <fullName evidence="4">SNAP protein (Soluble N-ethylmaleimide-sensitive factor attachment protein), putative</fullName>
    </submittedName>
</protein>
<feature type="non-terminal residue" evidence="4">
    <location>
        <position position="1"/>
    </location>
</feature>
<comment type="similarity">
    <text evidence="1">Belongs to the SNAP family.</text>
</comment>
<dbReference type="InterPro" id="IPR011990">
    <property type="entry name" value="TPR-like_helical_dom_sf"/>
</dbReference>
<organism evidence="4 5">
    <name type="scientific">Plasmodium reichenowi</name>
    <dbReference type="NCBI Taxonomy" id="5854"/>
    <lineage>
        <taxon>Eukaryota</taxon>
        <taxon>Sar</taxon>
        <taxon>Alveolata</taxon>
        <taxon>Apicomplexa</taxon>
        <taxon>Aconoidasida</taxon>
        <taxon>Haemosporida</taxon>
        <taxon>Plasmodiidae</taxon>
        <taxon>Plasmodium</taxon>
        <taxon>Plasmodium (Laverania)</taxon>
    </lineage>
</organism>
<name>A0A151L3E5_PLARE</name>
<sequence>AIKHIEEAVNMYATIGRFSNCGKCEKNIAEIYEDLYDYDNASKYYKKAAYYFEMDEYSKSIYTQCIVKYAELNSQYNHEYEDAIS</sequence>